<organism evidence="6 7">
    <name type="scientific">Saponaria officinalis</name>
    <name type="common">Common soapwort</name>
    <name type="synonym">Lychnis saponaria</name>
    <dbReference type="NCBI Taxonomy" id="3572"/>
    <lineage>
        <taxon>Eukaryota</taxon>
        <taxon>Viridiplantae</taxon>
        <taxon>Streptophyta</taxon>
        <taxon>Embryophyta</taxon>
        <taxon>Tracheophyta</taxon>
        <taxon>Spermatophyta</taxon>
        <taxon>Magnoliopsida</taxon>
        <taxon>eudicotyledons</taxon>
        <taxon>Gunneridae</taxon>
        <taxon>Pentapetalae</taxon>
        <taxon>Caryophyllales</taxon>
        <taxon>Caryophyllaceae</taxon>
        <taxon>Caryophylleae</taxon>
        <taxon>Saponaria</taxon>
    </lineage>
</organism>
<dbReference type="Pfam" id="PF02234">
    <property type="entry name" value="CDI"/>
    <property type="match status" value="1"/>
</dbReference>
<comment type="similarity">
    <text evidence="2">Belongs to the CDI family. ICK/KRP subfamily.</text>
</comment>
<evidence type="ECO:0000313" key="7">
    <source>
        <dbReference type="Proteomes" id="UP001443914"/>
    </source>
</evidence>
<accession>A0AAW1H4E4</accession>
<evidence type="ECO:0000256" key="1">
    <source>
        <dbReference type="ARBA" id="ARBA00004642"/>
    </source>
</evidence>
<name>A0AAW1H4E4_SAPOF</name>
<dbReference type="EMBL" id="JBDFQZ010000013">
    <property type="protein sequence ID" value="KAK9670399.1"/>
    <property type="molecule type" value="Genomic_DNA"/>
</dbReference>
<sequence>MRRYAGNYKEEEIIKAKIRTRGMKMAAATTPYHVYDLRSRRRSRRRRRNIAVSSPASYRIETTTFEDANNCTSSSVGSGEVIVCSGGLELEFPPSSSCFSSNVVTASFCSNDLLNKCVSITSGIEPDLEVESGGEASSKFVECNKQISFNSLSPHIISMDISENSSAFETKKLEQSETKGLDYASVKSTVEIKPIMTPSEYEIEEFFSSAEKQLQKRFSDKYNFDIVKDVPLEGRYEWCQIKP</sequence>
<dbReference type="AlphaFoldDB" id="A0AAW1H4E4"/>
<dbReference type="GO" id="GO:0051726">
    <property type="term" value="P:regulation of cell cycle"/>
    <property type="evidence" value="ECO:0007669"/>
    <property type="project" value="InterPro"/>
</dbReference>
<dbReference type="GO" id="GO:0004861">
    <property type="term" value="F:cyclin-dependent protein serine/threonine kinase inhibitor activity"/>
    <property type="evidence" value="ECO:0007669"/>
    <property type="project" value="InterPro"/>
</dbReference>
<proteinExistence type="inferred from homology"/>
<evidence type="ECO:0000313" key="6">
    <source>
        <dbReference type="EMBL" id="KAK9670399.1"/>
    </source>
</evidence>
<gene>
    <name evidence="6" type="ORF">RND81_13G199400</name>
</gene>
<evidence type="ECO:0000259" key="5">
    <source>
        <dbReference type="Pfam" id="PF02234"/>
    </source>
</evidence>
<evidence type="ECO:0000256" key="3">
    <source>
        <dbReference type="ARBA" id="ARBA00023013"/>
    </source>
</evidence>
<protein>
    <recommendedName>
        <fullName evidence="5">Cyclin-dependent kinase inhibitor domain-containing protein</fullName>
    </recommendedName>
</protein>
<dbReference type="InterPro" id="IPR003175">
    <property type="entry name" value="CDI_dom"/>
</dbReference>
<dbReference type="InterPro" id="IPR044898">
    <property type="entry name" value="CDI_dom_sf"/>
</dbReference>
<evidence type="ECO:0000256" key="4">
    <source>
        <dbReference type="ARBA" id="ARBA00023306"/>
    </source>
</evidence>
<feature type="domain" description="Cyclin-dependent kinase inhibitor" evidence="5">
    <location>
        <begin position="198"/>
        <end position="239"/>
    </location>
</feature>
<dbReference type="Gene3D" id="4.10.365.10">
    <property type="entry name" value="p27"/>
    <property type="match status" value="1"/>
</dbReference>
<dbReference type="InterPro" id="IPR044275">
    <property type="entry name" value="KRP"/>
</dbReference>
<dbReference type="GO" id="GO:0005654">
    <property type="term" value="C:nucleoplasm"/>
    <property type="evidence" value="ECO:0007669"/>
    <property type="project" value="UniProtKB-SubCell"/>
</dbReference>
<evidence type="ECO:0000256" key="2">
    <source>
        <dbReference type="ARBA" id="ARBA00010274"/>
    </source>
</evidence>
<keyword evidence="4" id="KW-0131">Cell cycle</keyword>
<keyword evidence="3" id="KW-0649">Protein kinase inhibitor</keyword>
<reference evidence="6" key="1">
    <citation type="submission" date="2024-03" db="EMBL/GenBank/DDBJ databases">
        <title>WGS assembly of Saponaria officinalis var. Norfolk2.</title>
        <authorList>
            <person name="Jenkins J."/>
            <person name="Shu S."/>
            <person name="Grimwood J."/>
            <person name="Barry K."/>
            <person name="Goodstein D."/>
            <person name="Schmutz J."/>
            <person name="Leebens-Mack J."/>
            <person name="Osbourn A."/>
        </authorList>
    </citation>
    <scope>NUCLEOTIDE SEQUENCE [LARGE SCALE GENOMIC DNA]</scope>
    <source>
        <strain evidence="6">JIC</strain>
    </source>
</reference>
<comment type="caution">
    <text evidence="6">The sequence shown here is derived from an EMBL/GenBank/DDBJ whole genome shotgun (WGS) entry which is preliminary data.</text>
</comment>
<dbReference type="PANTHER" id="PTHR46776">
    <property type="entry name" value="CYCLIN-DEPENDENT KINASE INHIBITOR 4-RELATED"/>
    <property type="match status" value="1"/>
</dbReference>
<dbReference type="Proteomes" id="UP001443914">
    <property type="component" value="Unassembled WGS sequence"/>
</dbReference>
<comment type="subcellular location">
    <subcellularLocation>
        <location evidence="1">Nucleus</location>
        <location evidence="1">Nucleoplasm</location>
    </subcellularLocation>
</comment>
<keyword evidence="7" id="KW-1185">Reference proteome</keyword>